<dbReference type="Proteomes" id="UP001620262">
    <property type="component" value="Unassembled WGS sequence"/>
</dbReference>
<dbReference type="EMBL" id="JBJDOT010000008">
    <property type="protein sequence ID" value="MFK3863810.1"/>
    <property type="molecule type" value="Genomic_DNA"/>
</dbReference>
<feature type="transmembrane region" description="Helical" evidence="1">
    <location>
        <begin position="20"/>
        <end position="45"/>
    </location>
</feature>
<proteinExistence type="predicted"/>
<keyword evidence="1" id="KW-1133">Transmembrane helix</keyword>
<sequence>MRVSERLKYAVILSFASWPLFIWLGTDLVGSFCALSGFIVGYYFAPITHRQTKKYQVQLLGLSMGFLALYLSSFLRSIFELISGEPFKGVGYYLISALTGPYFGLMFFGMPLIIFSFTNYMIWLWSSKL</sequence>
<dbReference type="RefSeq" id="WP_404675160.1">
    <property type="nucleotide sequence ID" value="NZ_JBJDOT010000008.1"/>
</dbReference>
<name>A0ABW8KZ30_9GAMM</name>
<keyword evidence="1" id="KW-0812">Transmembrane</keyword>
<reference evidence="2 3" key="1">
    <citation type="submission" date="2024-11" db="EMBL/GenBank/DDBJ databases">
        <title>The Natural Products Discovery Center: Release of the First 8490 Sequenced Strains for Exploring Actinobacteria Biosynthetic Diversity.</title>
        <authorList>
            <person name="Kalkreuter E."/>
            <person name="Kautsar S.A."/>
            <person name="Yang D."/>
            <person name="Bader C.D."/>
            <person name="Teijaro C.N."/>
            <person name="Fluegel L."/>
            <person name="Davis C.M."/>
            <person name="Simpson J.R."/>
            <person name="Lauterbach L."/>
            <person name="Steele A.D."/>
            <person name="Gui C."/>
            <person name="Meng S."/>
            <person name="Li G."/>
            <person name="Viehrig K."/>
            <person name="Ye F."/>
            <person name="Su P."/>
            <person name="Kiefer A.F."/>
            <person name="Nichols A."/>
            <person name="Cepeda A.J."/>
            <person name="Yan W."/>
            <person name="Fan B."/>
            <person name="Jiang Y."/>
            <person name="Adhikari A."/>
            <person name="Zheng C.-J."/>
            <person name="Schuster L."/>
            <person name="Cowan T.M."/>
            <person name="Smanski M.J."/>
            <person name="Chevrette M.G."/>
            <person name="De Carvalho L.P.S."/>
            <person name="Shen B."/>
        </authorList>
    </citation>
    <scope>NUCLEOTIDE SEQUENCE [LARGE SCALE GENOMIC DNA]</scope>
    <source>
        <strain evidence="2 3">NPDC078403</strain>
    </source>
</reference>
<gene>
    <name evidence="2" type="ORF">ACI2JU_07980</name>
</gene>
<evidence type="ECO:0000256" key="1">
    <source>
        <dbReference type="SAM" id="Phobius"/>
    </source>
</evidence>
<accession>A0ABW8KZ30</accession>
<comment type="caution">
    <text evidence="2">The sequence shown here is derived from an EMBL/GenBank/DDBJ whole genome shotgun (WGS) entry which is preliminary data.</text>
</comment>
<keyword evidence="3" id="KW-1185">Reference proteome</keyword>
<keyword evidence="1" id="KW-0472">Membrane</keyword>
<evidence type="ECO:0000313" key="2">
    <source>
        <dbReference type="EMBL" id="MFK3863810.1"/>
    </source>
</evidence>
<organism evidence="2 3">
    <name type="scientific">Pseudoalteromonas rhizosphaerae</name>
    <dbReference type="NCBI Taxonomy" id="2518973"/>
    <lineage>
        <taxon>Bacteria</taxon>
        <taxon>Pseudomonadati</taxon>
        <taxon>Pseudomonadota</taxon>
        <taxon>Gammaproteobacteria</taxon>
        <taxon>Alteromonadales</taxon>
        <taxon>Pseudoalteromonadaceae</taxon>
        <taxon>Pseudoalteromonas</taxon>
    </lineage>
</organism>
<protein>
    <submittedName>
        <fullName evidence="2">Uncharacterized protein</fullName>
    </submittedName>
</protein>
<evidence type="ECO:0000313" key="3">
    <source>
        <dbReference type="Proteomes" id="UP001620262"/>
    </source>
</evidence>
<feature type="transmembrane region" description="Helical" evidence="1">
    <location>
        <begin position="57"/>
        <end position="82"/>
    </location>
</feature>
<feature type="transmembrane region" description="Helical" evidence="1">
    <location>
        <begin position="102"/>
        <end position="125"/>
    </location>
</feature>